<dbReference type="EMBL" id="CAJOBE010004251">
    <property type="protein sequence ID" value="CAF3923384.1"/>
    <property type="molecule type" value="Genomic_DNA"/>
</dbReference>
<feature type="coiled-coil region" evidence="1">
    <location>
        <begin position="124"/>
        <end position="165"/>
    </location>
</feature>
<evidence type="ECO:0000313" key="5">
    <source>
        <dbReference type="Proteomes" id="UP000663889"/>
    </source>
</evidence>
<reference evidence="3" key="1">
    <citation type="submission" date="2021-02" db="EMBL/GenBank/DDBJ databases">
        <authorList>
            <person name="Nowell W R."/>
        </authorList>
    </citation>
    <scope>NUCLEOTIDE SEQUENCE</scope>
</reference>
<feature type="region of interest" description="Disordered" evidence="2">
    <location>
        <begin position="225"/>
        <end position="277"/>
    </location>
</feature>
<accession>A0A815KJM3</accession>
<protein>
    <submittedName>
        <fullName evidence="3">Uncharacterized protein</fullName>
    </submittedName>
</protein>
<evidence type="ECO:0000256" key="1">
    <source>
        <dbReference type="SAM" id="Coils"/>
    </source>
</evidence>
<comment type="caution">
    <text evidence="3">The sequence shown here is derived from an EMBL/GenBank/DDBJ whole genome shotgun (WGS) entry which is preliminary data.</text>
</comment>
<dbReference type="EMBL" id="CAJNOU010003557">
    <property type="protein sequence ID" value="CAF1397028.1"/>
    <property type="molecule type" value="Genomic_DNA"/>
</dbReference>
<feature type="compositionally biased region" description="Basic and acidic residues" evidence="2">
    <location>
        <begin position="241"/>
        <end position="265"/>
    </location>
</feature>
<name>A0A815KJM3_9BILA</name>
<gene>
    <name evidence="4" type="ORF">FNK824_LOCUS21741</name>
    <name evidence="3" type="ORF">SEV965_LOCUS31241</name>
</gene>
<sequence length="277" mass="32397">MAKSNSMKKQLSTCTTKSSNEDKIINYEAAYKLQENDIRLQNALRTMIQELSDILSKSSTSIKELQKEWHKFFTDNEKNLTQYENLWFIFDAAVSSMDFFTEKNDDIIENLESVRNSIPYEKKHQLLKHKIQQMQSTCNKLSNEITDLKNQKAKLQNQIRQQRTNSWPRIIEQNTTAKLNLHLSMTQQLTNFVESFNIHSNGFKKALAQCDPEKDLNQWKENILHKNPEQSFGSSDEDSDDQKTSRYLKSNESRSIKNENSDKKNIIRQPSFQSTSV</sequence>
<proteinExistence type="predicted"/>
<organism evidence="3 5">
    <name type="scientific">Rotaria sordida</name>
    <dbReference type="NCBI Taxonomy" id="392033"/>
    <lineage>
        <taxon>Eukaryota</taxon>
        <taxon>Metazoa</taxon>
        <taxon>Spiralia</taxon>
        <taxon>Gnathifera</taxon>
        <taxon>Rotifera</taxon>
        <taxon>Eurotatoria</taxon>
        <taxon>Bdelloidea</taxon>
        <taxon>Philodinida</taxon>
        <taxon>Philodinidae</taxon>
        <taxon>Rotaria</taxon>
    </lineage>
</organism>
<keyword evidence="1" id="KW-0175">Coiled coil</keyword>
<dbReference type="AlphaFoldDB" id="A0A815KJM3"/>
<dbReference type="Proteomes" id="UP000663874">
    <property type="component" value="Unassembled WGS sequence"/>
</dbReference>
<feature type="compositionally biased region" description="Polar residues" evidence="2">
    <location>
        <begin position="268"/>
        <end position="277"/>
    </location>
</feature>
<dbReference type="SUPFAM" id="SSF103657">
    <property type="entry name" value="BAR/IMD domain-like"/>
    <property type="match status" value="1"/>
</dbReference>
<evidence type="ECO:0000313" key="3">
    <source>
        <dbReference type="EMBL" id="CAF1397028.1"/>
    </source>
</evidence>
<evidence type="ECO:0000313" key="4">
    <source>
        <dbReference type="EMBL" id="CAF3923384.1"/>
    </source>
</evidence>
<dbReference type="InterPro" id="IPR027267">
    <property type="entry name" value="AH/BAR_dom_sf"/>
</dbReference>
<dbReference type="Proteomes" id="UP000663889">
    <property type="component" value="Unassembled WGS sequence"/>
</dbReference>
<evidence type="ECO:0000256" key="2">
    <source>
        <dbReference type="SAM" id="MobiDB-lite"/>
    </source>
</evidence>